<gene>
    <name evidence="3" type="ORF">CNR27_12740</name>
</gene>
<dbReference type="OrthoDB" id="8743055at2"/>
<dbReference type="CDD" id="cd14788">
    <property type="entry name" value="GumN"/>
    <property type="match status" value="1"/>
</dbReference>
<feature type="chain" id="PRO_5013375917" evidence="2">
    <location>
        <begin position="16"/>
        <end position="360"/>
    </location>
</feature>
<dbReference type="InterPro" id="IPR002816">
    <property type="entry name" value="TraB/PrgY/GumN_fam"/>
</dbReference>
<organism evidence="3 4">
    <name type="scientific">Luteimonas chenhongjianii</name>
    <dbReference type="NCBI Taxonomy" id="2006110"/>
    <lineage>
        <taxon>Bacteria</taxon>
        <taxon>Pseudomonadati</taxon>
        <taxon>Pseudomonadota</taxon>
        <taxon>Gammaproteobacteria</taxon>
        <taxon>Lysobacterales</taxon>
        <taxon>Lysobacteraceae</taxon>
        <taxon>Luteimonas</taxon>
    </lineage>
</organism>
<evidence type="ECO:0000256" key="2">
    <source>
        <dbReference type="SAM" id="SignalP"/>
    </source>
</evidence>
<name>A0A290XIQ0_9GAMM</name>
<dbReference type="Pfam" id="PF01963">
    <property type="entry name" value="TraB_PrgY_gumN"/>
    <property type="match status" value="1"/>
</dbReference>
<evidence type="ECO:0000313" key="3">
    <source>
        <dbReference type="EMBL" id="ATD68878.1"/>
    </source>
</evidence>
<accession>A0A290XIQ0</accession>
<proteinExistence type="predicted"/>
<dbReference type="Proteomes" id="UP000218968">
    <property type="component" value="Chromosome"/>
</dbReference>
<reference evidence="4" key="1">
    <citation type="submission" date="2017-09" db="EMBL/GenBank/DDBJ databases">
        <title>Luteimonas liuhanmingii sp.nov., isolated from the intestinal contents of Tibetan Plateau Pika in Yushu, Qinghai Province, China.</title>
        <authorList>
            <person name="Gui Z."/>
        </authorList>
    </citation>
    <scope>NUCLEOTIDE SEQUENCE [LARGE SCALE GENOMIC DNA]</scope>
    <source>
        <strain evidence="4">100111</strain>
    </source>
</reference>
<evidence type="ECO:0000256" key="1">
    <source>
        <dbReference type="SAM" id="MobiDB-lite"/>
    </source>
</evidence>
<keyword evidence="2" id="KW-0732">Signal</keyword>
<keyword evidence="4" id="KW-1185">Reference proteome</keyword>
<feature type="signal peptide" evidence="2">
    <location>
        <begin position="1"/>
        <end position="15"/>
    </location>
</feature>
<dbReference type="KEGG" id="lum:CNR27_12740"/>
<feature type="region of interest" description="Disordered" evidence="1">
    <location>
        <begin position="341"/>
        <end position="360"/>
    </location>
</feature>
<dbReference type="AlphaFoldDB" id="A0A290XIQ0"/>
<sequence>MLAAVVAVASSPLFAQGTEAGLPARAGMPPPSDVRDMETVVVTGAQPGPGLWRVRREDGHTLYILGTQSPLPADITWRAEEVREVLAEAGAALGPPGVKVGADIGFFRGLTLAPSAFRAMRNPDGAKLESLLPPDLYVRWAALKQRYIGRDRGIERKRPIIAVYQLYRAALERNGLREGGIIGPVIAEALKARAMEVAPTVLDLKIDDPGAALSAFRRETLRPEDLDCVRATLDIIENNLPRIAARANAWAVGDLETLRSMPDARAQVSACLSAWTSSETARGLGMADIEAKVSAAWLSTVEAAMTEHPVVFASVPLNSLLSADGQLSALRARGYTVIAPDEVDPAESAPGDTAGGGLKP</sequence>
<dbReference type="EMBL" id="CP023406">
    <property type="protein sequence ID" value="ATD68878.1"/>
    <property type="molecule type" value="Genomic_DNA"/>
</dbReference>
<evidence type="ECO:0000313" key="4">
    <source>
        <dbReference type="Proteomes" id="UP000218968"/>
    </source>
</evidence>
<protein>
    <submittedName>
        <fullName evidence="3">Polysaccharide biosynthesis protein GumN</fullName>
    </submittedName>
</protein>